<feature type="region of interest" description="Disordered" evidence="1">
    <location>
        <begin position="60"/>
        <end position="82"/>
    </location>
</feature>
<feature type="compositionally biased region" description="Polar residues" evidence="1">
    <location>
        <begin position="70"/>
        <end position="82"/>
    </location>
</feature>
<keyword evidence="3" id="KW-1185">Reference proteome</keyword>
<dbReference type="AlphaFoldDB" id="A0AAW9NHM2"/>
<evidence type="ECO:0000313" key="3">
    <source>
        <dbReference type="Proteomes" id="UP001307168"/>
    </source>
</evidence>
<protein>
    <submittedName>
        <fullName evidence="2">Uncharacterized protein</fullName>
    </submittedName>
</protein>
<reference evidence="2 3" key="1">
    <citation type="submission" date="2023-03" db="EMBL/GenBank/DDBJ databases">
        <title>Bacillus Genome Sequencing.</title>
        <authorList>
            <person name="Dunlap C."/>
        </authorList>
    </citation>
    <scope>NUCLEOTIDE SEQUENCE [LARGE SCALE GENOMIC DNA]</scope>
    <source>
        <strain evidence="2 3">B-41290</strain>
    </source>
</reference>
<proteinExistence type="predicted"/>
<dbReference type="Proteomes" id="UP001307168">
    <property type="component" value="Unassembled WGS sequence"/>
</dbReference>
<evidence type="ECO:0000256" key="1">
    <source>
        <dbReference type="SAM" id="MobiDB-lite"/>
    </source>
</evidence>
<comment type="caution">
    <text evidence="2">The sequence shown here is derived from an EMBL/GenBank/DDBJ whole genome shotgun (WGS) entry which is preliminary data.</text>
</comment>
<evidence type="ECO:0000313" key="2">
    <source>
        <dbReference type="EMBL" id="MEC0276170.1"/>
    </source>
</evidence>
<dbReference type="RefSeq" id="WP_367408026.1">
    <property type="nucleotide sequence ID" value="NZ_JARNBH010000032.1"/>
</dbReference>
<sequence>MENRLRKMRIVGLQYDYMTHGIFLEKWGGKGVYMHGSIKPHKLFRYACWCNMEKHSNDKVKKKRGHLNGKSVTKNANRRITI</sequence>
<dbReference type="EMBL" id="JARNBH010000032">
    <property type="protein sequence ID" value="MEC0276170.1"/>
    <property type="molecule type" value="Genomic_DNA"/>
</dbReference>
<gene>
    <name evidence="2" type="ORF">P4706_24440</name>
</gene>
<organism evidence="2 3">
    <name type="scientific">Peribacillus castrilensis</name>
    <dbReference type="NCBI Taxonomy" id="2897690"/>
    <lineage>
        <taxon>Bacteria</taxon>
        <taxon>Bacillati</taxon>
        <taxon>Bacillota</taxon>
        <taxon>Bacilli</taxon>
        <taxon>Bacillales</taxon>
        <taxon>Bacillaceae</taxon>
        <taxon>Peribacillus</taxon>
    </lineage>
</organism>
<accession>A0AAW9NHM2</accession>
<name>A0AAW9NHM2_9BACI</name>